<gene>
    <name evidence="2" type="ORF">CIK00_03915</name>
</gene>
<feature type="region of interest" description="Disordered" evidence="1">
    <location>
        <begin position="218"/>
        <end position="320"/>
    </location>
</feature>
<dbReference type="Pfam" id="PF06213">
    <property type="entry name" value="CobT"/>
    <property type="match status" value="1"/>
</dbReference>
<name>A0A2N4UWM9_9GAMM</name>
<dbReference type="AlphaFoldDB" id="A0A2N4UWM9"/>
<protein>
    <submittedName>
        <fullName evidence="2">Uncharacterized protein</fullName>
    </submittedName>
</protein>
<evidence type="ECO:0000256" key="1">
    <source>
        <dbReference type="SAM" id="MobiDB-lite"/>
    </source>
</evidence>
<dbReference type="InterPro" id="IPR006538">
    <property type="entry name" value="CobT"/>
</dbReference>
<comment type="caution">
    <text evidence="2">The sequence shown here is derived from an EMBL/GenBank/DDBJ whole genome shotgun (WGS) entry which is preliminary data.</text>
</comment>
<dbReference type="GO" id="GO:0009236">
    <property type="term" value="P:cobalamin biosynthetic process"/>
    <property type="evidence" value="ECO:0007669"/>
    <property type="project" value="InterPro"/>
</dbReference>
<reference evidence="2 3" key="1">
    <citation type="journal article" date="2018" name="Syst. Appl. Microbiol.">
        <title>Photobacterium carnosum sp. nov., isolated from spoiled modified atmosphere packaged poultry meat.</title>
        <authorList>
            <person name="Hilgarth M."/>
            <person name="Fuertes S."/>
            <person name="Ehrmann M."/>
            <person name="Vogel R.F."/>
        </authorList>
    </citation>
    <scope>NUCLEOTIDE SEQUENCE [LARGE SCALE GENOMIC DNA]</scope>
    <source>
        <strain evidence="2 3">TMW 2.2021</strain>
    </source>
</reference>
<evidence type="ECO:0000313" key="3">
    <source>
        <dbReference type="Proteomes" id="UP000234420"/>
    </source>
</evidence>
<sequence length="320" mass="35264">MNTKTKLSSIELAKRKKALLRKFALIQRMTADTSGSFSLSGTGAYTSGKHVNLPIGDFSDPEYLDMIEGMLDHENGHCKHTNFHVWNDIKSNLVRSLTNIFEDIRIETKVGMEYPGAKINLEKLVKIAISRKMFSIPREDDDLVSLVQKFLLYKGRYQIIGQTSLKSYSEIVVPLLKNVLPNSFNDLSDVLTDATNSKTTSDARYCAERVIAILQKEQEQQEQQEQDDSSDDNSDSNSSDDNSDSDSSDDNSDSDSSDDNSDSDSSDDNSDSDSSDDNSDSDSSDDNSDSDSSDDNSDSDSSDDNSDSDSSDDNSDSDSS</sequence>
<dbReference type="EMBL" id="NPIB01000002">
    <property type="protein sequence ID" value="PLC59427.1"/>
    <property type="molecule type" value="Genomic_DNA"/>
</dbReference>
<accession>A0A2N4UWM9</accession>
<keyword evidence="3" id="KW-1185">Reference proteome</keyword>
<proteinExistence type="predicted"/>
<organism evidence="2 3">
    <name type="scientific">Photobacterium carnosum</name>
    <dbReference type="NCBI Taxonomy" id="2023717"/>
    <lineage>
        <taxon>Bacteria</taxon>
        <taxon>Pseudomonadati</taxon>
        <taxon>Pseudomonadota</taxon>
        <taxon>Gammaproteobacteria</taxon>
        <taxon>Vibrionales</taxon>
        <taxon>Vibrionaceae</taxon>
        <taxon>Photobacterium</taxon>
    </lineage>
</organism>
<feature type="compositionally biased region" description="Acidic residues" evidence="1">
    <location>
        <begin position="241"/>
        <end position="320"/>
    </location>
</feature>
<feature type="non-terminal residue" evidence="2">
    <location>
        <position position="320"/>
    </location>
</feature>
<dbReference type="Proteomes" id="UP000234420">
    <property type="component" value="Unassembled WGS sequence"/>
</dbReference>
<feature type="compositionally biased region" description="Acidic residues" evidence="1">
    <location>
        <begin position="220"/>
        <end position="234"/>
    </location>
</feature>
<evidence type="ECO:0000313" key="2">
    <source>
        <dbReference type="EMBL" id="PLC59427.1"/>
    </source>
</evidence>